<comment type="subcellular location">
    <subcellularLocation>
        <location evidence="1">Golgi apparatus membrane</location>
        <topology evidence="1">Peripheral membrane protein</topology>
        <orientation evidence="1">Cytoplasmic side</orientation>
    </subcellularLocation>
</comment>
<organism evidence="5 6">
    <name type="scientific">Eisenbergiella tayi</name>
    <dbReference type="NCBI Taxonomy" id="1432052"/>
    <lineage>
        <taxon>Bacteria</taxon>
        <taxon>Bacillati</taxon>
        <taxon>Bacillota</taxon>
        <taxon>Clostridia</taxon>
        <taxon>Lachnospirales</taxon>
        <taxon>Lachnospiraceae</taxon>
        <taxon>Eisenbergiella</taxon>
    </lineage>
</organism>
<evidence type="ECO:0000256" key="3">
    <source>
        <dbReference type="ARBA" id="ARBA00023121"/>
    </source>
</evidence>
<evidence type="ECO:0000256" key="1">
    <source>
        <dbReference type="ARBA" id="ARBA00004255"/>
    </source>
</evidence>
<evidence type="ECO:0000313" key="6">
    <source>
        <dbReference type="Proteomes" id="UP000094067"/>
    </source>
</evidence>
<keyword evidence="4" id="KW-0472">Membrane</keyword>
<gene>
    <name evidence="5" type="ORF">BEI61_02175</name>
</gene>
<dbReference type="RefSeq" id="WP_069152289.1">
    <property type="nucleotide sequence ID" value="NZ_MCGH01000002.1"/>
</dbReference>
<keyword evidence="2" id="KW-0333">Golgi apparatus</keyword>
<dbReference type="GO" id="GO:0070273">
    <property type="term" value="F:phosphatidylinositol-4-phosphate binding"/>
    <property type="evidence" value="ECO:0007669"/>
    <property type="project" value="InterPro"/>
</dbReference>
<name>A0A1E3ABZ0_9FIRM</name>
<dbReference type="Pfam" id="PF05719">
    <property type="entry name" value="GPP34"/>
    <property type="match status" value="1"/>
</dbReference>
<dbReference type="Gene3D" id="1.10.3630.10">
    <property type="entry name" value="yeast vps74-n-term truncation variant domain like"/>
    <property type="match status" value="1"/>
</dbReference>
<dbReference type="AlphaFoldDB" id="A0A1E3ABZ0"/>
<proteinExistence type="predicted"/>
<dbReference type="GO" id="GO:0012505">
    <property type="term" value="C:endomembrane system"/>
    <property type="evidence" value="ECO:0007669"/>
    <property type="project" value="UniProtKB-ARBA"/>
</dbReference>
<comment type="caution">
    <text evidence="5">The sequence shown here is derived from an EMBL/GenBank/DDBJ whole genome shotgun (WGS) entry which is preliminary data.</text>
</comment>
<protein>
    <recommendedName>
        <fullName evidence="7">GPP34 family phosphoprotein</fullName>
    </recommendedName>
</protein>
<accession>A0A1E3ABZ0</accession>
<dbReference type="InterPro" id="IPR038261">
    <property type="entry name" value="GPP34-like_sf"/>
</dbReference>
<keyword evidence="3" id="KW-0446">Lipid-binding</keyword>
<dbReference type="EMBL" id="MCGH01000002">
    <property type="protein sequence ID" value="ODM06285.1"/>
    <property type="molecule type" value="Genomic_DNA"/>
</dbReference>
<dbReference type="InterPro" id="IPR008628">
    <property type="entry name" value="GPP34-like"/>
</dbReference>
<reference evidence="5 6" key="1">
    <citation type="submission" date="2016-07" db="EMBL/GenBank/DDBJ databases">
        <title>Characterization of isolates of Eisenbergiella tayi derived from blood cultures, using whole genome sequencing.</title>
        <authorList>
            <person name="Burdz T."/>
            <person name="Wiebe D."/>
            <person name="Huynh C."/>
            <person name="Bernard K."/>
        </authorList>
    </citation>
    <scope>NUCLEOTIDE SEQUENCE [LARGE SCALE GENOMIC DNA]</scope>
    <source>
        <strain evidence="5 6">NML 110608</strain>
    </source>
</reference>
<dbReference type="GO" id="GO:0005737">
    <property type="term" value="C:cytoplasm"/>
    <property type="evidence" value="ECO:0007669"/>
    <property type="project" value="UniProtKB-ARBA"/>
</dbReference>
<dbReference type="Proteomes" id="UP000094067">
    <property type="component" value="Unassembled WGS sequence"/>
</dbReference>
<evidence type="ECO:0000256" key="4">
    <source>
        <dbReference type="ARBA" id="ARBA00023136"/>
    </source>
</evidence>
<evidence type="ECO:0000256" key="2">
    <source>
        <dbReference type="ARBA" id="ARBA00023034"/>
    </source>
</evidence>
<evidence type="ECO:0000313" key="5">
    <source>
        <dbReference type="EMBL" id="ODM06285.1"/>
    </source>
</evidence>
<evidence type="ECO:0008006" key="7">
    <source>
        <dbReference type="Google" id="ProtNLM"/>
    </source>
</evidence>
<sequence length="219" mass="24781">MRKELGITQQYLLCALNKNGKLSAWSVEQQICFIAGALLELLKEGCCEEENRKITAKRVPEEDIDYLHPLYVYLQDKPRKINAIASDYTFTFTAKRMKELLDSVGTSLVRKGCAGEESSGIFVESRHFYPKPEYVDKVIQQLRAELLEEGTMSEEMIVLAALLDTGGLLKKYFSKYEADQLKKRIKEVRKSEEGAMIKSMMDYVESMIIAVSIAGSAAK</sequence>